<dbReference type="STRING" id="1236971.JCM9152_4196"/>
<gene>
    <name evidence="1" type="ORF">JCM9152_4196</name>
</gene>
<proteinExistence type="predicted"/>
<keyword evidence="2" id="KW-1185">Reference proteome</keyword>
<name>W4QL74_9BACI</name>
<dbReference type="EMBL" id="BAUU01000044">
    <property type="protein sequence ID" value="GAE32652.1"/>
    <property type="molecule type" value="Genomic_DNA"/>
</dbReference>
<protein>
    <submittedName>
        <fullName evidence="1">Uncharacterized protein</fullName>
    </submittedName>
</protein>
<dbReference type="Proteomes" id="UP000018895">
    <property type="component" value="Unassembled WGS sequence"/>
</dbReference>
<accession>W4QL74</accession>
<comment type="caution">
    <text evidence="1">The sequence shown here is derived from an EMBL/GenBank/DDBJ whole genome shotgun (WGS) entry which is preliminary data.</text>
</comment>
<evidence type="ECO:0000313" key="2">
    <source>
        <dbReference type="Proteomes" id="UP000018895"/>
    </source>
</evidence>
<sequence length="108" mass="12834">MQEFVFFIEGRVQHPLTIDPTVWIFDERKVDLNTYFNEQANKEDADTIYKKAISAQWDKEILEALHHLAFTQMEMKLNIRSNEKSMGNMQCHCSLLSKIQNLLKHRHL</sequence>
<dbReference type="AlphaFoldDB" id="W4QL74"/>
<evidence type="ECO:0000313" key="1">
    <source>
        <dbReference type="EMBL" id="GAE32652.1"/>
    </source>
</evidence>
<reference evidence="1" key="1">
    <citation type="journal article" date="2014" name="Genome Announc.">
        <title>Draft Genome Sequences of Three Alkaliphilic Bacillus Strains, Bacillus wakoensis JCM 9140T, Bacillus akibai JCM 9157T, and Bacillus hemicellulosilyticus JCM 9152T.</title>
        <authorList>
            <person name="Yuki M."/>
            <person name="Oshima K."/>
            <person name="Suda W."/>
            <person name="Oshida Y."/>
            <person name="Kitamura K."/>
            <person name="Iida T."/>
            <person name="Hattori M."/>
            <person name="Ohkuma M."/>
        </authorList>
    </citation>
    <scope>NUCLEOTIDE SEQUENCE [LARGE SCALE GENOMIC DNA]</scope>
    <source>
        <strain evidence="1">JCM 9152</strain>
    </source>
</reference>
<organism evidence="1 2">
    <name type="scientific">Halalkalibacter hemicellulosilyticusJCM 9152</name>
    <dbReference type="NCBI Taxonomy" id="1236971"/>
    <lineage>
        <taxon>Bacteria</taxon>
        <taxon>Bacillati</taxon>
        <taxon>Bacillota</taxon>
        <taxon>Bacilli</taxon>
        <taxon>Bacillales</taxon>
        <taxon>Bacillaceae</taxon>
        <taxon>Halalkalibacter</taxon>
    </lineage>
</organism>
<dbReference type="RefSeq" id="WP_235715774.1">
    <property type="nucleotide sequence ID" value="NZ_BAUU01000044.1"/>
</dbReference>